<evidence type="ECO:0000256" key="7">
    <source>
        <dbReference type="ARBA" id="ARBA00022989"/>
    </source>
</evidence>
<accession>A0AA35WUP7</accession>
<gene>
    <name evidence="11" type="ORF">GBAR_LOCUS18889</name>
</gene>
<dbReference type="PANTHER" id="PTHR13416:SF2">
    <property type="entry name" value="TRANSMEMBRANE PROTEIN 43"/>
    <property type="match status" value="1"/>
</dbReference>
<dbReference type="Proteomes" id="UP001174909">
    <property type="component" value="Unassembled WGS sequence"/>
</dbReference>
<evidence type="ECO:0000256" key="1">
    <source>
        <dbReference type="ARBA" id="ARBA00004127"/>
    </source>
</evidence>
<evidence type="ECO:0000256" key="9">
    <source>
        <dbReference type="ARBA" id="ARBA00023242"/>
    </source>
</evidence>
<keyword evidence="12" id="KW-1185">Reference proteome</keyword>
<sequence length="330" mass="38048">MAVGLRRDDTGGRSCVLVLGIIMVICACMWLMWNEREYANTYNMLVETQSECTPLPSSEIVNPILNEKLIYITGKLGTSGPVYDNQFNVSGDFVKLKRNVEMYQWIEEKEKGYHYKKDWRSEVMNSNLFYDPDDHHNPGFLPLTDMEWTADISTIGSYELSNDAVAKISNFRHLHLTPKENVYGDTVYAGDRLKPKVGDIRVSYKYAGRAVKGKEDVVTVVARQSPGPVLTPFYTADGHGILFVYQESLGFEDVFNRQYYSNRIKTWQHRLYAFLLNVLGCFLCRFWWVPSIIDGFRISTLIVIITWLWYQPLYGIPAFLIFILIKVCCS</sequence>
<dbReference type="GO" id="GO:0006629">
    <property type="term" value="P:lipid metabolic process"/>
    <property type="evidence" value="ECO:0007669"/>
    <property type="project" value="TreeGrafter"/>
</dbReference>
<organism evidence="11 12">
    <name type="scientific">Geodia barretti</name>
    <name type="common">Barrett's horny sponge</name>
    <dbReference type="NCBI Taxonomy" id="519541"/>
    <lineage>
        <taxon>Eukaryota</taxon>
        <taxon>Metazoa</taxon>
        <taxon>Porifera</taxon>
        <taxon>Demospongiae</taxon>
        <taxon>Heteroscleromorpha</taxon>
        <taxon>Tetractinellida</taxon>
        <taxon>Astrophorina</taxon>
        <taxon>Geodiidae</taxon>
        <taxon>Geodia</taxon>
    </lineage>
</organism>
<evidence type="ECO:0000256" key="10">
    <source>
        <dbReference type="SAM" id="Phobius"/>
    </source>
</evidence>
<dbReference type="AlphaFoldDB" id="A0AA35WUP7"/>
<evidence type="ECO:0000256" key="6">
    <source>
        <dbReference type="ARBA" id="ARBA00022824"/>
    </source>
</evidence>
<dbReference type="GO" id="GO:0005637">
    <property type="term" value="C:nuclear inner membrane"/>
    <property type="evidence" value="ECO:0007669"/>
    <property type="project" value="TreeGrafter"/>
</dbReference>
<evidence type="ECO:0000313" key="12">
    <source>
        <dbReference type="Proteomes" id="UP001174909"/>
    </source>
</evidence>
<proteinExistence type="inferred from homology"/>
<dbReference type="EMBL" id="CASHTH010002672">
    <property type="protein sequence ID" value="CAI8033504.1"/>
    <property type="molecule type" value="Genomic_DNA"/>
</dbReference>
<keyword evidence="7 10" id="KW-1133">Transmembrane helix</keyword>
<evidence type="ECO:0000256" key="5">
    <source>
        <dbReference type="ARBA" id="ARBA00022692"/>
    </source>
</evidence>
<keyword evidence="5 10" id="KW-0812">Transmembrane</keyword>
<keyword evidence="8 10" id="KW-0472">Membrane</keyword>
<evidence type="ECO:0000256" key="2">
    <source>
        <dbReference type="ARBA" id="ARBA00004259"/>
    </source>
</evidence>
<reference evidence="11" key="1">
    <citation type="submission" date="2023-03" db="EMBL/GenBank/DDBJ databases">
        <authorList>
            <person name="Steffen K."/>
            <person name="Cardenas P."/>
        </authorList>
    </citation>
    <scope>NUCLEOTIDE SEQUENCE</scope>
</reference>
<evidence type="ECO:0000313" key="11">
    <source>
        <dbReference type="EMBL" id="CAI8033504.1"/>
    </source>
</evidence>
<evidence type="ECO:0000256" key="3">
    <source>
        <dbReference type="ARBA" id="ARBA00004586"/>
    </source>
</evidence>
<feature type="transmembrane region" description="Helical" evidence="10">
    <location>
        <begin position="301"/>
        <end position="325"/>
    </location>
</feature>
<dbReference type="PROSITE" id="PS51257">
    <property type="entry name" value="PROKAR_LIPOPROTEIN"/>
    <property type="match status" value="1"/>
</dbReference>
<protein>
    <submittedName>
        <fullName evidence="11">Transmembrane protein 43</fullName>
    </submittedName>
</protein>
<feature type="transmembrane region" description="Helical" evidence="10">
    <location>
        <begin position="271"/>
        <end position="289"/>
    </location>
</feature>
<dbReference type="InterPro" id="IPR012430">
    <property type="entry name" value="TMEM43_fam"/>
</dbReference>
<keyword evidence="9" id="KW-0539">Nucleus</keyword>
<comment type="similarity">
    <text evidence="4">Belongs to the TMEM43 family.</text>
</comment>
<name>A0AA35WUP7_GEOBA</name>
<comment type="caution">
    <text evidence="11">The sequence shown here is derived from an EMBL/GenBank/DDBJ whole genome shotgun (WGS) entry which is preliminary data.</text>
</comment>
<dbReference type="GO" id="GO:0005789">
    <property type="term" value="C:endoplasmic reticulum membrane"/>
    <property type="evidence" value="ECO:0007669"/>
    <property type="project" value="UniProtKB-SubCell"/>
</dbReference>
<evidence type="ECO:0000256" key="4">
    <source>
        <dbReference type="ARBA" id="ARBA00006627"/>
    </source>
</evidence>
<dbReference type="Pfam" id="PF07787">
    <property type="entry name" value="TMEM43"/>
    <property type="match status" value="1"/>
</dbReference>
<comment type="subcellular location">
    <subcellularLocation>
        <location evidence="1">Endomembrane system</location>
        <topology evidence="1">Multi-pass membrane protein</topology>
    </subcellularLocation>
    <subcellularLocation>
        <location evidence="3">Endoplasmic reticulum membrane</location>
    </subcellularLocation>
    <subcellularLocation>
        <location evidence="2">Nucleus envelope</location>
    </subcellularLocation>
</comment>
<feature type="transmembrane region" description="Helical" evidence="10">
    <location>
        <begin position="16"/>
        <end position="33"/>
    </location>
</feature>
<dbReference type="PANTHER" id="PTHR13416">
    <property type="match status" value="1"/>
</dbReference>
<dbReference type="GO" id="GO:0071763">
    <property type="term" value="P:nuclear membrane organization"/>
    <property type="evidence" value="ECO:0007669"/>
    <property type="project" value="TreeGrafter"/>
</dbReference>
<keyword evidence="6" id="KW-0256">Endoplasmic reticulum</keyword>
<evidence type="ECO:0000256" key="8">
    <source>
        <dbReference type="ARBA" id="ARBA00023136"/>
    </source>
</evidence>